<gene>
    <name evidence="2" type="ORF">Tci_027738</name>
</gene>
<comment type="caution">
    <text evidence="2">The sequence shown here is derived from an EMBL/GenBank/DDBJ whole genome shotgun (WGS) entry which is preliminary data.</text>
</comment>
<proteinExistence type="predicted"/>
<evidence type="ECO:0000313" key="2">
    <source>
        <dbReference type="EMBL" id="GEU55760.1"/>
    </source>
</evidence>
<dbReference type="EMBL" id="BKCJ010003549">
    <property type="protein sequence ID" value="GEU55760.1"/>
    <property type="molecule type" value="Genomic_DNA"/>
</dbReference>
<accession>A0A6L2L3W7</accession>
<keyword evidence="1" id="KW-0175">Coiled coil</keyword>
<evidence type="ECO:0000256" key="1">
    <source>
        <dbReference type="SAM" id="Coils"/>
    </source>
</evidence>
<sequence length="135" mass="15927">MTDDTPTCEHHIENYIQSEGYLNRNSHDSYFHQSHHDLVDSEKSLTKLNNNVRNDLEDLKRRVHSMRTDYDKLLARDDGKTIGVLPKKKFKPVNQEPQSKPDFEKSIIKFLDGQKVTNMFFKKNVNRHDIKDEAK</sequence>
<reference evidence="2" key="1">
    <citation type="journal article" date="2019" name="Sci. Rep.">
        <title>Draft genome of Tanacetum cinerariifolium, the natural source of mosquito coil.</title>
        <authorList>
            <person name="Yamashiro T."/>
            <person name="Shiraishi A."/>
            <person name="Satake H."/>
            <person name="Nakayama K."/>
        </authorList>
    </citation>
    <scope>NUCLEOTIDE SEQUENCE</scope>
</reference>
<protein>
    <submittedName>
        <fullName evidence="2">Uncharacterized protein</fullName>
    </submittedName>
</protein>
<name>A0A6L2L3W7_TANCI</name>
<feature type="coiled-coil region" evidence="1">
    <location>
        <begin position="42"/>
        <end position="76"/>
    </location>
</feature>
<dbReference type="AlphaFoldDB" id="A0A6L2L3W7"/>
<organism evidence="2">
    <name type="scientific">Tanacetum cinerariifolium</name>
    <name type="common">Dalmatian daisy</name>
    <name type="synonym">Chrysanthemum cinerariifolium</name>
    <dbReference type="NCBI Taxonomy" id="118510"/>
    <lineage>
        <taxon>Eukaryota</taxon>
        <taxon>Viridiplantae</taxon>
        <taxon>Streptophyta</taxon>
        <taxon>Embryophyta</taxon>
        <taxon>Tracheophyta</taxon>
        <taxon>Spermatophyta</taxon>
        <taxon>Magnoliopsida</taxon>
        <taxon>eudicotyledons</taxon>
        <taxon>Gunneridae</taxon>
        <taxon>Pentapetalae</taxon>
        <taxon>asterids</taxon>
        <taxon>campanulids</taxon>
        <taxon>Asterales</taxon>
        <taxon>Asteraceae</taxon>
        <taxon>Asteroideae</taxon>
        <taxon>Anthemideae</taxon>
        <taxon>Anthemidinae</taxon>
        <taxon>Tanacetum</taxon>
    </lineage>
</organism>